<comment type="cofactor">
    <cofactor evidence="11">
        <name>Mg(2+)</name>
        <dbReference type="ChEBI" id="CHEBI:18420"/>
    </cofactor>
    <text evidence="11">Binds 1 Mg(2+) ion per subunit.</text>
</comment>
<dbReference type="Pfam" id="PF01202">
    <property type="entry name" value="SKI"/>
    <property type="match status" value="1"/>
</dbReference>
<evidence type="ECO:0000256" key="2">
    <source>
        <dbReference type="ARBA" id="ARBA00006997"/>
    </source>
</evidence>
<keyword evidence="11" id="KW-0963">Cytoplasm</keyword>
<dbReference type="GO" id="GO:0009073">
    <property type="term" value="P:aromatic amino acid family biosynthetic process"/>
    <property type="evidence" value="ECO:0007669"/>
    <property type="project" value="UniProtKB-KW"/>
</dbReference>
<reference evidence="12" key="1">
    <citation type="submission" date="2020-10" db="EMBL/GenBank/DDBJ databases">
        <authorList>
            <person name="Gilroy R."/>
        </authorList>
    </citation>
    <scope>NUCLEOTIDE SEQUENCE</scope>
    <source>
        <strain evidence="12">CHK152-2871</strain>
    </source>
</reference>
<comment type="subunit">
    <text evidence="11">Monomer.</text>
</comment>
<evidence type="ECO:0000313" key="12">
    <source>
        <dbReference type="EMBL" id="HIS73864.1"/>
    </source>
</evidence>
<dbReference type="InterPro" id="IPR023000">
    <property type="entry name" value="Shikimate_kinase_CS"/>
</dbReference>
<feature type="binding site" evidence="11">
    <location>
        <position position="120"/>
    </location>
    <ligand>
        <name>ATP</name>
        <dbReference type="ChEBI" id="CHEBI:30616"/>
    </ligand>
</feature>
<dbReference type="HAMAP" id="MF_00109">
    <property type="entry name" value="Shikimate_kinase"/>
    <property type="match status" value="1"/>
</dbReference>
<comment type="function">
    <text evidence="11">Catalyzes the specific phosphorylation of the 3-hydroxyl group of shikimic acid using ATP as a cosubstrate.</text>
</comment>
<feature type="binding site" evidence="11">
    <location>
        <position position="19"/>
    </location>
    <ligand>
        <name>Mg(2+)</name>
        <dbReference type="ChEBI" id="CHEBI:18420"/>
    </ligand>
</feature>
<proteinExistence type="inferred from homology"/>
<evidence type="ECO:0000256" key="8">
    <source>
        <dbReference type="ARBA" id="ARBA00022840"/>
    </source>
</evidence>
<dbReference type="GO" id="GO:0005829">
    <property type="term" value="C:cytosol"/>
    <property type="evidence" value="ECO:0007669"/>
    <property type="project" value="TreeGrafter"/>
</dbReference>
<evidence type="ECO:0000256" key="10">
    <source>
        <dbReference type="ARBA" id="ARBA00048567"/>
    </source>
</evidence>
<keyword evidence="11" id="KW-0460">Magnesium</keyword>
<keyword evidence="9 11" id="KW-0057">Aromatic amino acid biosynthesis</keyword>
<reference evidence="12" key="2">
    <citation type="journal article" date="2021" name="PeerJ">
        <title>Extensive microbial diversity within the chicken gut microbiome revealed by metagenomics and culture.</title>
        <authorList>
            <person name="Gilroy R."/>
            <person name="Ravi A."/>
            <person name="Getino M."/>
            <person name="Pursley I."/>
            <person name="Horton D.L."/>
            <person name="Alikhan N.F."/>
            <person name="Baker D."/>
            <person name="Gharbi K."/>
            <person name="Hall N."/>
            <person name="Watson M."/>
            <person name="Adriaenssens E.M."/>
            <person name="Foster-Nyarko E."/>
            <person name="Jarju S."/>
            <person name="Secka A."/>
            <person name="Antonio M."/>
            <person name="Oren A."/>
            <person name="Chaudhuri R.R."/>
            <person name="La Ragione R."/>
            <person name="Hildebrand F."/>
            <person name="Pallen M.J."/>
        </authorList>
    </citation>
    <scope>NUCLEOTIDE SEQUENCE</scope>
    <source>
        <strain evidence="12">CHK152-2871</strain>
    </source>
</reference>
<evidence type="ECO:0000313" key="13">
    <source>
        <dbReference type="Proteomes" id="UP000886865"/>
    </source>
</evidence>
<dbReference type="AlphaFoldDB" id="A0A9D1FHK6"/>
<dbReference type="Gene3D" id="3.40.50.300">
    <property type="entry name" value="P-loop containing nucleotide triphosphate hydrolases"/>
    <property type="match status" value="1"/>
</dbReference>
<comment type="similarity">
    <text evidence="2 11">Belongs to the shikimate kinase family.</text>
</comment>
<gene>
    <name evidence="11" type="primary">aroK</name>
    <name evidence="12" type="ORF">IAA86_02450</name>
</gene>
<keyword evidence="7 11" id="KW-0418">Kinase</keyword>
<dbReference type="PRINTS" id="PR01100">
    <property type="entry name" value="SHIKIMTKNASE"/>
</dbReference>
<keyword evidence="4 11" id="KW-0028">Amino-acid biosynthesis</keyword>
<evidence type="ECO:0000256" key="3">
    <source>
        <dbReference type="ARBA" id="ARBA00012154"/>
    </source>
</evidence>
<keyword evidence="6 11" id="KW-0547">Nucleotide-binding</keyword>
<feature type="binding site" evidence="11">
    <location>
        <position position="37"/>
    </location>
    <ligand>
        <name>substrate</name>
    </ligand>
</feature>
<keyword evidence="8 11" id="KW-0067">ATP-binding</keyword>
<evidence type="ECO:0000256" key="9">
    <source>
        <dbReference type="ARBA" id="ARBA00023141"/>
    </source>
</evidence>
<dbReference type="GO" id="GO:0009423">
    <property type="term" value="P:chorismate biosynthetic process"/>
    <property type="evidence" value="ECO:0007669"/>
    <property type="project" value="UniProtKB-UniRule"/>
</dbReference>
<dbReference type="GO" id="GO:0005524">
    <property type="term" value="F:ATP binding"/>
    <property type="evidence" value="ECO:0007669"/>
    <property type="project" value="UniProtKB-UniRule"/>
</dbReference>
<accession>A0A9D1FHK6</accession>
<comment type="caution">
    <text evidence="12">The sequence shown here is derived from an EMBL/GenBank/DDBJ whole genome shotgun (WGS) entry which is preliminary data.</text>
</comment>
<dbReference type="GO" id="GO:0000287">
    <property type="term" value="F:magnesium ion binding"/>
    <property type="evidence" value="ECO:0007669"/>
    <property type="project" value="UniProtKB-UniRule"/>
</dbReference>
<comment type="catalytic activity">
    <reaction evidence="10 11">
        <text>shikimate + ATP = 3-phosphoshikimate + ADP + H(+)</text>
        <dbReference type="Rhea" id="RHEA:13121"/>
        <dbReference type="ChEBI" id="CHEBI:15378"/>
        <dbReference type="ChEBI" id="CHEBI:30616"/>
        <dbReference type="ChEBI" id="CHEBI:36208"/>
        <dbReference type="ChEBI" id="CHEBI:145989"/>
        <dbReference type="ChEBI" id="CHEBI:456216"/>
        <dbReference type="EC" id="2.7.1.71"/>
    </reaction>
</comment>
<dbReference type="PROSITE" id="PS01128">
    <property type="entry name" value="SHIKIMATE_KINASE"/>
    <property type="match status" value="1"/>
</dbReference>
<dbReference type="GO" id="GO:0004765">
    <property type="term" value="F:shikimate kinase activity"/>
    <property type="evidence" value="ECO:0007669"/>
    <property type="project" value="UniProtKB-UniRule"/>
</dbReference>
<dbReference type="SUPFAM" id="SSF52540">
    <property type="entry name" value="P-loop containing nucleoside triphosphate hydrolases"/>
    <property type="match status" value="1"/>
</dbReference>
<organism evidence="12 13">
    <name type="scientific">Candidatus Galligastranaerophilus intestinavium</name>
    <dbReference type="NCBI Taxonomy" id="2840836"/>
    <lineage>
        <taxon>Bacteria</taxon>
        <taxon>Candidatus Galligastranaerophilus</taxon>
    </lineage>
</organism>
<dbReference type="PANTHER" id="PTHR21087:SF16">
    <property type="entry name" value="SHIKIMATE KINASE 1, CHLOROPLASTIC"/>
    <property type="match status" value="1"/>
</dbReference>
<comment type="pathway">
    <text evidence="1 11">Metabolic intermediate biosynthesis; chorismate biosynthesis; chorismate from D-erythrose 4-phosphate and phosphoenolpyruvate: step 5/7.</text>
</comment>
<dbReference type="InterPro" id="IPR027417">
    <property type="entry name" value="P-loop_NTPase"/>
</dbReference>
<evidence type="ECO:0000256" key="4">
    <source>
        <dbReference type="ARBA" id="ARBA00022605"/>
    </source>
</evidence>
<feature type="binding site" evidence="11">
    <location>
        <position position="82"/>
    </location>
    <ligand>
        <name>substrate</name>
    </ligand>
</feature>
<name>A0A9D1FHK6_9BACT</name>
<evidence type="ECO:0000256" key="6">
    <source>
        <dbReference type="ARBA" id="ARBA00022741"/>
    </source>
</evidence>
<keyword evidence="11" id="KW-0479">Metal-binding</keyword>
<dbReference type="GO" id="GO:0008652">
    <property type="term" value="P:amino acid biosynthetic process"/>
    <property type="evidence" value="ECO:0007669"/>
    <property type="project" value="UniProtKB-KW"/>
</dbReference>
<feature type="binding site" evidence="11">
    <location>
        <position position="60"/>
    </location>
    <ligand>
        <name>substrate</name>
    </ligand>
</feature>
<comment type="caution">
    <text evidence="11">Lacks conserved residue(s) required for the propagation of feature annotation.</text>
</comment>
<dbReference type="CDD" id="cd00464">
    <property type="entry name" value="SK"/>
    <property type="match status" value="1"/>
</dbReference>
<feature type="binding site" evidence="11">
    <location>
        <position position="139"/>
    </location>
    <ligand>
        <name>substrate</name>
    </ligand>
</feature>
<protein>
    <recommendedName>
        <fullName evidence="3 11">Shikimate kinase</fullName>
        <shortName evidence="11">SK</shortName>
        <ecNumber evidence="3 11">2.7.1.71</ecNumber>
    </recommendedName>
</protein>
<dbReference type="InterPro" id="IPR000623">
    <property type="entry name" value="Shikimate_kinase/TSH1"/>
</dbReference>
<evidence type="ECO:0000256" key="5">
    <source>
        <dbReference type="ARBA" id="ARBA00022679"/>
    </source>
</evidence>
<feature type="binding site" evidence="11">
    <location>
        <begin position="15"/>
        <end position="20"/>
    </location>
    <ligand>
        <name>ATP</name>
        <dbReference type="ChEBI" id="CHEBI:30616"/>
    </ligand>
</feature>
<sequence>MQKKYKNIILTGMMGAGKTTVGKELATIMNCNFIDLDETIEKNYGKISDIFKQKGEEYFRQIETLELKKLNIQEAFVLSTGGGIVLKDENIKILQTLGYVFYLEASTDTIYERIKNQKHRPLLNTPDPKRSIEEILSKRKKLYENSGEKITVNNKNVKEIAEEIYERIVR</sequence>
<evidence type="ECO:0000256" key="7">
    <source>
        <dbReference type="ARBA" id="ARBA00022777"/>
    </source>
</evidence>
<dbReference type="EC" id="2.7.1.71" evidence="3 11"/>
<dbReference type="PANTHER" id="PTHR21087">
    <property type="entry name" value="SHIKIMATE KINASE"/>
    <property type="match status" value="1"/>
</dbReference>
<dbReference type="InterPro" id="IPR031322">
    <property type="entry name" value="Shikimate/glucono_kinase"/>
</dbReference>
<comment type="subcellular location">
    <subcellularLocation>
        <location evidence="11">Cytoplasm</location>
    </subcellularLocation>
</comment>
<evidence type="ECO:0000256" key="11">
    <source>
        <dbReference type="HAMAP-Rule" id="MF_00109"/>
    </source>
</evidence>
<evidence type="ECO:0000256" key="1">
    <source>
        <dbReference type="ARBA" id="ARBA00004842"/>
    </source>
</evidence>
<dbReference type="EMBL" id="DVJQ01000021">
    <property type="protein sequence ID" value="HIS73864.1"/>
    <property type="molecule type" value="Genomic_DNA"/>
</dbReference>
<keyword evidence="5 11" id="KW-0808">Transferase</keyword>
<dbReference type="Proteomes" id="UP000886865">
    <property type="component" value="Unassembled WGS sequence"/>
</dbReference>